<organism evidence="2 3">
    <name type="scientific">Shimazuella alba</name>
    <dbReference type="NCBI Taxonomy" id="2690964"/>
    <lineage>
        <taxon>Bacteria</taxon>
        <taxon>Bacillati</taxon>
        <taxon>Bacillota</taxon>
        <taxon>Bacilli</taxon>
        <taxon>Bacillales</taxon>
        <taxon>Thermoactinomycetaceae</taxon>
        <taxon>Shimazuella</taxon>
    </lineage>
</organism>
<dbReference type="EMBL" id="WUUL01000011">
    <property type="protein sequence ID" value="MXQ55009.1"/>
    <property type="molecule type" value="Genomic_DNA"/>
</dbReference>
<comment type="caution">
    <text evidence="2">The sequence shown here is derived from an EMBL/GenBank/DDBJ whole genome shotgun (WGS) entry which is preliminary data.</text>
</comment>
<accession>A0A6I4VTC7</accession>
<protein>
    <submittedName>
        <fullName evidence="2">Uncharacterized protein</fullName>
    </submittedName>
</protein>
<dbReference type="SUPFAM" id="SSF56349">
    <property type="entry name" value="DNA breaking-rejoining enzymes"/>
    <property type="match status" value="1"/>
</dbReference>
<gene>
    <name evidence="2" type="ORF">GSM42_15050</name>
</gene>
<dbReference type="Gene3D" id="1.10.443.10">
    <property type="entry name" value="Intergrase catalytic core"/>
    <property type="match status" value="1"/>
</dbReference>
<dbReference type="RefSeq" id="WP_160802365.1">
    <property type="nucleotide sequence ID" value="NZ_WUUL01000011.1"/>
</dbReference>
<dbReference type="InterPro" id="IPR013762">
    <property type="entry name" value="Integrase-like_cat_sf"/>
</dbReference>
<dbReference type="GO" id="GO:0003677">
    <property type="term" value="F:DNA binding"/>
    <property type="evidence" value="ECO:0007669"/>
    <property type="project" value="InterPro"/>
</dbReference>
<proteinExistence type="predicted"/>
<keyword evidence="3" id="KW-1185">Reference proteome</keyword>
<dbReference type="InterPro" id="IPR011010">
    <property type="entry name" value="DNA_brk_join_enz"/>
</dbReference>
<keyword evidence="1" id="KW-0233">DNA recombination</keyword>
<dbReference type="GO" id="GO:0015074">
    <property type="term" value="P:DNA integration"/>
    <property type="evidence" value="ECO:0007669"/>
    <property type="project" value="InterPro"/>
</dbReference>
<reference evidence="2 3" key="1">
    <citation type="submission" date="2019-12" db="EMBL/GenBank/DDBJ databases">
        <title>Whole-genome analyses of novel actinobacteria.</title>
        <authorList>
            <person name="Sahin N."/>
            <person name="Saygin H."/>
        </authorList>
    </citation>
    <scope>NUCLEOTIDE SEQUENCE [LARGE SCALE GENOMIC DNA]</scope>
    <source>
        <strain evidence="2 3">KC615</strain>
    </source>
</reference>
<dbReference type="Proteomes" id="UP000430692">
    <property type="component" value="Unassembled WGS sequence"/>
</dbReference>
<dbReference type="AlphaFoldDB" id="A0A6I4VTC7"/>
<dbReference type="GO" id="GO:0006310">
    <property type="term" value="P:DNA recombination"/>
    <property type="evidence" value="ECO:0007669"/>
    <property type="project" value="UniProtKB-KW"/>
</dbReference>
<evidence type="ECO:0000256" key="1">
    <source>
        <dbReference type="ARBA" id="ARBA00023172"/>
    </source>
</evidence>
<name>A0A6I4VTC7_9BACL</name>
<evidence type="ECO:0000313" key="3">
    <source>
        <dbReference type="Proteomes" id="UP000430692"/>
    </source>
</evidence>
<sequence>MSRRIPLPIDARNAIHSYLNHREDDYPALLSRMVVSEVNIATVAELAGHRGINITRRYAKPSEIELEQAVEKVFG</sequence>
<evidence type="ECO:0000313" key="2">
    <source>
        <dbReference type="EMBL" id="MXQ55009.1"/>
    </source>
</evidence>